<evidence type="ECO:0000256" key="8">
    <source>
        <dbReference type="ARBA" id="ARBA00056719"/>
    </source>
</evidence>
<feature type="transmembrane region" description="Helical" evidence="9">
    <location>
        <begin position="37"/>
        <end position="57"/>
    </location>
</feature>
<dbReference type="EMBL" id="NPEX01000008">
    <property type="protein sequence ID" value="RAI45755.1"/>
    <property type="molecule type" value="Genomic_DNA"/>
</dbReference>
<protein>
    <recommendedName>
        <fullName evidence="11">ABC transmembrane type-1 domain-containing protein</fullName>
    </recommendedName>
</protein>
<comment type="function">
    <text evidence="8">Probably part of an ABC transporter complex. Probably responsible for the translocation of the substrate across the membrane.</text>
</comment>
<dbReference type="FunFam" id="1.10.3720.10:FF:000003">
    <property type="entry name" value="Aliphatic sulfonate ABC transporter permease"/>
    <property type="match status" value="1"/>
</dbReference>
<keyword evidence="4" id="KW-1003">Cell membrane</keyword>
<keyword evidence="5 9" id="KW-0812">Transmembrane</keyword>
<sequence>MAVAVQEAVRDGAPSAAPPADGVPAPSRRRWGPRRGLETLLVYLVMPVGLLALWQIASDLGWISAYLLPPPSRAATGFWEIATDGTLWLHVKASLFRSIAGFLIATSIAVPLGVLVGWSPLFRRLSHITLLLLIPIPITAWISIAIVWFGIGDASAVFLVALGAAVPILINTIHGVEWVEPIYIEAARMLGTGPRQILWRIVLPAALPNIFTGLRLGLRNSWAGLVVAEMIGAKSGVGYLIWDARLMMRSDLVIVGMMMVGVLGLVSDQTMSWLGHRLLRWHEGLSRND</sequence>
<evidence type="ECO:0000256" key="5">
    <source>
        <dbReference type="ARBA" id="ARBA00022692"/>
    </source>
</evidence>
<comment type="caution">
    <text evidence="12">The sequence shown here is derived from an EMBL/GenBank/DDBJ whole genome shotgun (WGS) entry which is preliminary data.</text>
</comment>
<evidence type="ECO:0000313" key="13">
    <source>
        <dbReference type="Proteomes" id="UP000249130"/>
    </source>
</evidence>
<dbReference type="PANTHER" id="PTHR30151:SF0">
    <property type="entry name" value="ABC TRANSPORTER PERMEASE PROTEIN MJ0413-RELATED"/>
    <property type="match status" value="1"/>
</dbReference>
<accession>A0A327L6R5</accession>
<feature type="transmembrane region" description="Helical" evidence="9">
    <location>
        <begin position="130"/>
        <end position="151"/>
    </location>
</feature>
<dbReference type="Proteomes" id="UP000249130">
    <property type="component" value="Unassembled WGS sequence"/>
</dbReference>
<evidence type="ECO:0000256" key="2">
    <source>
        <dbReference type="ARBA" id="ARBA00009306"/>
    </source>
</evidence>
<dbReference type="InterPro" id="IPR000515">
    <property type="entry name" value="MetI-like"/>
</dbReference>
<feature type="region of interest" description="Disordered" evidence="10">
    <location>
        <begin position="7"/>
        <end position="29"/>
    </location>
</feature>
<evidence type="ECO:0000256" key="10">
    <source>
        <dbReference type="SAM" id="MobiDB-lite"/>
    </source>
</evidence>
<dbReference type="GO" id="GO:0042918">
    <property type="term" value="P:alkanesulfonate transmembrane transport"/>
    <property type="evidence" value="ECO:0007669"/>
    <property type="project" value="UniProtKB-ARBA"/>
</dbReference>
<proteinExistence type="inferred from homology"/>
<evidence type="ECO:0000313" key="12">
    <source>
        <dbReference type="EMBL" id="RAI45755.1"/>
    </source>
</evidence>
<dbReference type="PROSITE" id="PS50928">
    <property type="entry name" value="ABC_TM1"/>
    <property type="match status" value="1"/>
</dbReference>
<organism evidence="12 13">
    <name type="scientific">Rhodoplanes roseus</name>
    <dbReference type="NCBI Taxonomy" id="29409"/>
    <lineage>
        <taxon>Bacteria</taxon>
        <taxon>Pseudomonadati</taxon>
        <taxon>Pseudomonadota</taxon>
        <taxon>Alphaproteobacteria</taxon>
        <taxon>Hyphomicrobiales</taxon>
        <taxon>Nitrobacteraceae</taxon>
        <taxon>Rhodoplanes</taxon>
    </lineage>
</organism>
<dbReference type="OrthoDB" id="7957355at2"/>
<evidence type="ECO:0000259" key="11">
    <source>
        <dbReference type="PROSITE" id="PS50928"/>
    </source>
</evidence>
<dbReference type="RefSeq" id="WP_111417418.1">
    <property type="nucleotide sequence ID" value="NZ_NPEX01000008.1"/>
</dbReference>
<feature type="compositionally biased region" description="Low complexity" evidence="10">
    <location>
        <begin position="11"/>
        <end position="26"/>
    </location>
</feature>
<feature type="transmembrane region" description="Helical" evidence="9">
    <location>
        <begin position="95"/>
        <end position="118"/>
    </location>
</feature>
<dbReference type="CDD" id="cd06261">
    <property type="entry name" value="TM_PBP2"/>
    <property type="match status" value="1"/>
</dbReference>
<evidence type="ECO:0000256" key="4">
    <source>
        <dbReference type="ARBA" id="ARBA00022475"/>
    </source>
</evidence>
<keyword evidence="7 9" id="KW-0472">Membrane</keyword>
<comment type="subcellular location">
    <subcellularLocation>
        <location evidence="1 9">Cell membrane</location>
        <topology evidence="1 9">Multi-pass membrane protein</topology>
    </subcellularLocation>
</comment>
<evidence type="ECO:0000256" key="1">
    <source>
        <dbReference type="ARBA" id="ARBA00004651"/>
    </source>
</evidence>
<reference evidence="12 13" key="1">
    <citation type="submission" date="2017-07" db="EMBL/GenBank/DDBJ databases">
        <title>Draft Genome Sequences of Select Purple Nonsulfur Bacteria.</title>
        <authorList>
            <person name="Lasarre B."/>
            <person name="Mckinlay J.B."/>
        </authorList>
    </citation>
    <scope>NUCLEOTIDE SEQUENCE [LARGE SCALE GENOMIC DNA]</scope>
    <source>
        <strain evidence="12 13">DSM 5909</strain>
    </source>
</reference>
<dbReference type="AlphaFoldDB" id="A0A327L6R5"/>
<evidence type="ECO:0000256" key="7">
    <source>
        <dbReference type="ARBA" id="ARBA00023136"/>
    </source>
</evidence>
<dbReference type="SUPFAM" id="SSF161098">
    <property type="entry name" value="MetI-like"/>
    <property type="match status" value="1"/>
</dbReference>
<dbReference type="Gene3D" id="1.10.3720.10">
    <property type="entry name" value="MetI-like"/>
    <property type="match status" value="1"/>
</dbReference>
<keyword evidence="6 9" id="KW-1133">Transmembrane helix</keyword>
<feature type="transmembrane region" description="Helical" evidence="9">
    <location>
        <begin position="254"/>
        <end position="274"/>
    </location>
</feature>
<dbReference type="GO" id="GO:0005886">
    <property type="term" value="C:plasma membrane"/>
    <property type="evidence" value="ECO:0007669"/>
    <property type="project" value="UniProtKB-SubCell"/>
</dbReference>
<evidence type="ECO:0000256" key="9">
    <source>
        <dbReference type="RuleBase" id="RU363032"/>
    </source>
</evidence>
<name>A0A327L6R5_9BRAD</name>
<keyword evidence="3 9" id="KW-0813">Transport</keyword>
<feature type="transmembrane region" description="Helical" evidence="9">
    <location>
        <begin position="157"/>
        <end position="176"/>
    </location>
</feature>
<evidence type="ECO:0000256" key="3">
    <source>
        <dbReference type="ARBA" id="ARBA00022448"/>
    </source>
</evidence>
<evidence type="ECO:0000256" key="6">
    <source>
        <dbReference type="ARBA" id="ARBA00022989"/>
    </source>
</evidence>
<gene>
    <name evidence="12" type="ORF">CH341_02295</name>
</gene>
<feature type="domain" description="ABC transmembrane type-1" evidence="11">
    <location>
        <begin position="91"/>
        <end position="271"/>
    </location>
</feature>
<dbReference type="Pfam" id="PF00528">
    <property type="entry name" value="BPD_transp_1"/>
    <property type="match status" value="1"/>
</dbReference>
<keyword evidence="13" id="KW-1185">Reference proteome</keyword>
<comment type="similarity">
    <text evidence="2 9">Belongs to the binding-protein-dependent transport system permease family.</text>
</comment>
<dbReference type="PANTHER" id="PTHR30151">
    <property type="entry name" value="ALKANE SULFONATE ABC TRANSPORTER-RELATED, MEMBRANE SUBUNIT"/>
    <property type="match status" value="1"/>
</dbReference>
<dbReference type="InterPro" id="IPR035906">
    <property type="entry name" value="MetI-like_sf"/>
</dbReference>